<evidence type="ECO:0008006" key="3">
    <source>
        <dbReference type="Google" id="ProtNLM"/>
    </source>
</evidence>
<comment type="caution">
    <text evidence="1">The sequence shown here is derived from an EMBL/GenBank/DDBJ whole genome shotgun (WGS) entry which is preliminary data.</text>
</comment>
<dbReference type="InterPro" id="IPR021109">
    <property type="entry name" value="Peptidase_aspartic_dom_sf"/>
</dbReference>
<protein>
    <recommendedName>
        <fullName evidence="3">Peptidase A2 domain-containing protein</fullName>
    </recommendedName>
</protein>
<evidence type="ECO:0000313" key="2">
    <source>
        <dbReference type="Proteomes" id="UP000559027"/>
    </source>
</evidence>
<dbReference type="Gene3D" id="2.40.70.10">
    <property type="entry name" value="Acid Proteases"/>
    <property type="match status" value="1"/>
</dbReference>
<proteinExistence type="predicted"/>
<sequence>MQSNTLYLPLKVHLPERTVDTLALLDSGAGTNLIDQDLANEWKLPRRKLPKPLAIRNGDGSVVENTSITDYVVIETTVYGKQIKTNVIVANLG</sequence>
<accession>A0A8H5FRW8</accession>
<dbReference type="OrthoDB" id="128646at2759"/>
<dbReference type="Proteomes" id="UP000559027">
    <property type="component" value="Unassembled WGS sequence"/>
</dbReference>
<name>A0A8H5FRW8_9AGAR</name>
<dbReference type="CDD" id="cd00303">
    <property type="entry name" value="retropepsin_like"/>
    <property type="match status" value="1"/>
</dbReference>
<reference evidence="1 2" key="1">
    <citation type="journal article" date="2020" name="ISME J.">
        <title>Uncovering the hidden diversity of litter-decomposition mechanisms in mushroom-forming fungi.</title>
        <authorList>
            <person name="Floudas D."/>
            <person name="Bentzer J."/>
            <person name="Ahren D."/>
            <person name="Johansson T."/>
            <person name="Persson P."/>
            <person name="Tunlid A."/>
        </authorList>
    </citation>
    <scope>NUCLEOTIDE SEQUENCE [LARGE SCALE GENOMIC DNA]</scope>
    <source>
        <strain evidence="1 2">CBS 146.42</strain>
    </source>
</reference>
<dbReference type="EMBL" id="JAACJO010000029">
    <property type="protein sequence ID" value="KAF5346886.1"/>
    <property type="molecule type" value="Genomic_DNA"/>
</dbReference>
<gene>
    <name evidence="1" type="ORF">D9756_010590</name>
</gene>
<organism evidence="1 2">
    <name type="scientific">Leucocoprinus leucothites</name>
    <dbReference type="NCBI Taxonomy" id="201217"/>
    <lineage>
        <taxon>Eukaryota</taxon>
        <taxon>Fungi</taxon>
        <taxon>Dikarya</taxon>
        <taxon>Basidiomycota</taxon>
        <taxon>Agaricomycotina</taxon>
        <taxon>Agaricomycetes</taxon>
        <taxon>Agaricomycetidae</taxon>
        <taxon>Agaricales</taxon>
        <taxon>Agaricineae</taxon>
        <taxon>Agaricaceae</taxon>
        <taxon>Leucocoprinus</taxon>
    </lineage>
</organism>
<keyword evidence="2" id="KW-1185">Reference proteome</keyword>
<dbReference type="AlphaFoldDB" id="A0A8H5FRW8"/>
<evidence type="ECO:0000313" key="1">
    <source>
        <dbReference type="EMBL" id="KAF5346886.1"/>
    </source>
</evidence>